<accession>A0A0F9R6X5</accession>
<evidence type="ECO:0000256" key="2">
    <source>
        <dbReference type="SAM" id="MobiDB-lite"/>
    </source>
</evidence>
<organism evidence="3">
    <name type="scientific">marine sediment metagenome</name>
    <dbReference type="NCBI Taxonomy" id="412755"/>
    <lineage>
        <taxon>unclassified sequences</taxon>
        <taxon>metagenomes</taxon>
        <taxon>ecological metagenomes</taxon>
    </lineage>
</organism>
<reference evidence="3" key="1">
    <citation type="journal article" date="2015" name="Nature">
        <title>Complex archaea that bridge the gap between prokaryotes and eukaryotes.</title>
        <authorList>
            <person name="Spang A."/>
            <person name="Saw J.H."/>
            <person name="Jorgensen S.L."/>
            <person name="Zaremba-Niedzwiedzka K."/>
            <person name="Martijn J."/>
            <person name="Lind A.E."/>
            <person name="van Eijk R."/>
            <person name="Schleper C."/>
            <person name="Guy L."/>
            <person name="Ettema T.J."/>
        </authorList>
    </citation>
    <scope>NUCLEOTIDE SEQUENCE</scope>
</reference>
<sequence>MPDWSKVKTIEEAPDWGNIKPASAAGVDWGKVSAPPEREPAKDEQWDKMSKFHKVLDIVGRPGYAVKSIIKASGDDLHAIMDRTDIGEDEKLNLMSKQNVGAKAAMDAAWRGFTGQERVNMNEVWGDVGVKGIPFLGFASEVLVDPLMYGGYSAITKGLGKTLGVTGKVLGKVPGVTPAVKQVGKVIAPVADWMKDRFVTKSGIPKLSAMVDRWLSERRWLKGKEISYAAKTRLAMNSIAKKAKAKVKDVQKRIVNIIELRNHPEELSKVVPNITAEEQVLANTLKMHFDNILISEMKAGVPIQSVQAARSAKIAKLRRNLNLTRRAYQKELAISRRHVVKEVSTYSDERLNQYLKGLTGEKAALERAALAKNRSRITNLDSEISKVEQQLDMWEKQRRYLVRVDKPTKMIDNRLDKLENQFWYLHSEMAERLQDVPELAKGSTYVRQIGEIEKLLASDIEVNLGRKGVSLSKQLMDIQKKAGKLKATEIGIPKGKGKSLLKQLTTERAKRDFGYFPRITTQEATEYLRQARIGKTKVWSTKLANALKRKTDDFTLEEFNSFVESFGLKSLGGRHVEAFFMADPAYAVAVRGARSAKAVTSAQFLKDVGVGFGKKAADAPLHWVELPSGVVRLNPSLKGLMFEPDVAGEIGKMADFYLNPKYAGRFIRAFDAVQNMWKKWTLAIFPKYHLRNMVGNMWNNHLADVKVVNYSKAEALQLYKRYGTDRVLGEHVRGLVKKAGFTFDEANKIINDAERLGVLSGGWYAADVEQSLRSALKKGGITGRGMAVGTAIENNARLAHYLDRLTKGSNSMDAALSVKKYLFDYADLTHFERSVMKRLFPFYTWTRKNVPLQLEHLWKQPQKYAPIAAPLRSRNPQDLLRLKYARPDVYDRLPIELRRDADSVTYVPLEGLIPAADLADMVRPQEIFLDLLTPYLRAPLELAFNKSLYFESELNRYPSQTQELLRLDLPTSTKYLLTTVVPWARMINEVNKVVRKRRRGEVPLSFGETVFSQTLSSVYKVSLEELKTRALKRVKHGINELRQGAASALQQDPPREEEFKRIMKEVDKALAIVDKIK</sequence>
<proteinExistence type="predicted"/>
<feature type="compositionally biased region" description="Basic and acidic residues" evidence="2">
    <location>
        <begin position="1"/>
        <end position="11"/>
    </location>
</feature>
<dbReference type="AlphaFoldDB" id="A0A0F9R6X5"/>
<name>A0A0F9R6X5_9ZZZZ</name>
<evidence type="ECO:0000256" key="1">
    <source>
        <dbReference type="SAM" id="Coils"/>
    </source>
</evidence>
<dbReference type="EMBL" id="LAZR01001413">
    <property type="protein sequence ID" value="KKN45062.1"/>
    <property type="molecule type" value="Genomic_DNA"/>
</dbReference>
<protein>
    <recommendedName>
        <fullName evidence="4">Large polyvalent protein associated domain-containing protein</fullName>
    </recommendedName>
</protein>
<comment type="caution">
    <text evidence="3">The sequence shown here is derived from an EMBL/GenBank/DDBJ whole genome shotgun (WGS) entry which is preliminary data.</text>
</comment>
<feature type="region of interest" description="Disordered" evidence="2">
    <location>
        <begin position="1"/>
        <end position="44"/>
    </location>
</feature>
<gene>
    <name evidence="3" type="ORF">LCGC14_0686870</name>
</gene>
<evidence type="ECO:0008006" key="4">
    <source>
        <dbReference type="Google" id="ProtNLM"/>
    </source>
</evidence>
<feature type="coiled-coil region" evidence="1">
    <location>
        <begin position="370"/>
        <end position="397"/>
    </location>
</feature>
<evidence type="ECO:0000313" key="3">
    <source>
        <dbReference type="EMBL" id="KKN45062.1"/>
    </source>
</evidence>
<keyword evidence="1" id="KW-0175">Coiled coil</keyword>